<name>A0ABV3KWM9_STRGS</name>
<keyword evidence="2" id="KW-1185">Reference proteome</keyword>
<comment type="caution">
    <text evidence="1">The sequence shown here is derived from an EMBL/GenBank/DDBJ whole genome shotgun (WGS) entry which is preliminary data.</text>
</comment>
<gene>
    <name evidence="1" type="ORF">AB0470_26610</name>
</gene>
<proteinExistence type="predicted"/>
<evidence type="ECO:0000313" key="2">
    <source>
        <dbReference type="Proteomes" id="UP001553148"/>
    </source>
</evidence>
<protein>
    <recommendedName>
        <fullName evidence="3">Lipoprotein</fullName>
    </recommendedName>
</protein>
<sequence length="86" mass="9369">MSAAAVAALTGCSGFEYQENICSSGEYPVLAVGNSGSDCVPDKEEPPAGYARYPHGKVPQHVDDKWDVYWRSHTLDRDGKITELHS</sequence>
<reference evidence="1 2" key="1">
    <citation type="submission" date="2024-06" db="EMBL/GenBank/DDBJ databases">
        <title>The Natural Products Discovery Center: Release of the First 8490 Sequenced Strains for Exploring Actinobacteria Biosynthetic Diversity.</title>
        <authorList>
            <person name="Kalkreuter E."/>
            <person name="Kautsar S.A."/>
            <person name="Yang D."/>
            <person name="Bader C.D."/>
            <person name="Teijaro C.N."/>
            <person name="Fluegel L."/>
            <person name="Davis C.M."/>
            <person name="Simpson J.R."/>
            <person name="Lauterbach L."/>
            <person name="Steele A.D."/>
            <person name="Gui C."/>
            <person name="Meng S."/>
            <person name="Li G."/>
            <person name="Viehrig K."/>
            <person name="Ye F."/>
            <person name="Su P."/>
            <person name="Kiefer A.F."/>
            <person name="Nichols A."/>
            <person name="Cepeda A.J."/>
            <person name="Yan W."/>
            <person name="Fan B."/>
            <person name="Jiang Y."/>
            <person name="Adhikari A."/>
            <person name="Zheng C.-J."/>
            <person name="Schuster L."/>
            <person name="Cowan T.M."/>
            <person name="Smanski M.J."/>
            <person name="Chevrette M.G."/>
            <person name="De Carvalho L.P.S."/>
            <person name="Shen B."/>
        </authorList>
    </citation>
    <scope>NUCLEOTIDE SEQUENCE [LARGE SCALE GENOMIC DNA]</scope>
    <source>
        <strain evidence="1 2">NPDC052360</strain>
    </source>
</reference>
<evidence type="ECO:0000313" key="1">
    <source>
        <dbReference type="EMBL" id="MEV8463112.1"/>
    </source>
</evidence>
<dbReference type="NCBIfam" id="NF046120">
    <property type="entry name" value="lipo_SCO0607"/>
    <property type="match status" value="1"/>
</dbReference>
<organism evidence="1 2">
    <name type="scientific">Streptomyces griseosporeus</name>
    <dbReference type="NCBI Taxonomy" id="1910"/>
    <lineage>
        <taxon>Bacteria</taxon>
        <taxon>Bacillati</taxon>
        <taxon>Actinomycetota</taxon>
        <taxon>Actinomycetes</taxon>
        <taxon>Kitasatosporales</taxon>
        <taxon>Streptomycetaceae</taxon>
        <taxon>Streptomyces</taxon>
    </lineage>
</organism>
<dbReference type="EMBL" id="JBFAUJ010000012">
    <property type="protein sequence ID" value="MEV8463112.1"/>
    <property type="molecule type" value="Genomic_DNA"/>
</dbReference>
<evidence type="ECO:0008006" key="3">
    <source>
        <dbReference type="Google" id="ProtNLM"/>
    </source>
</evidence>
<dbReference type="InterPro" id="IPR058119">
    <property type="entry name" value="SCO0607-like"/>
</dbReference>
<accession>A0ABV3KWM9</accession>
<dbReference type="Proteomes" id="UP001553148">
    <property type="component" value="Unassembled WGS sequence"/>
</dbReference>